<evidence type="ECO:0000313" key="11">
    <source>
        <dbReference type="Proteomes" id="UP000677218"/>
    </source>
</evidence>
<feature type="transmembrane region" description="Helical" evidence="9">
    <location>
        <begin position="345"/>
        <end position="363"/>
    </location>
</feature>
<proteinExistence type="inferred from homology"/>
<comment type="function">
    <text evidence="9">Component of the transport system for branched-chain amino acids.</text>
</comment>
<evidence type="ECO:0000256" key="8">
    <source>
        <dbReference type="ARBA" id="ARBA00023136"/>
    </source>
</evidence>
<evidence type="ECO:0000256" key="5">
    <source>
        <dbReference type="ARBA" id="ARBA00022692"/>
    </source>
</evidence>
<comment type="subcellular location">
    <subcellularLocation>
        <location evidence="1 9">Cell membrane</location>
        <topology evidence="1 9">Multi-pass membrane protein</topology>
    </subcellularLocation>
</comment>
<keyword evidence="5 9" id="KW-0812">Transmembrane</keyword>
<keyword evidence="7 9" id="KW-1133">Transmembrane helix</keyword>
<comment type="caution">
    <text evidence="10">The sequence shown here is derived from an EMBL/GenBank/DDBJ whole genome shotgun (WGS) entry which is preliminary data.</text>
</comment>
<evidence type="ECO:0000256" key="4">
    <source>
        <dbReference type="ARBA" id="ARBA00022475"/>
    </source>
</evidence>
<protein>
    <recommendedName>
        <fullName evidence="9">Branched-chain amino acid transport system carrier protein</fullName>
    </recommendedName>
</protein>
<feature type="transmembrane region" description="Helical" evidence="9">
    <location>
        <begin position="236"/>
        <end position="256"/>
    </location>
</feature>
<keyword evidence="3 9" id="KW-0813">Transport</keyword>
<evidence type="ECO:0000256" key="9">
    <source>
        <dbReference type="RuleBase" id="RU362122"/>
    </source>
</evidence>
<organism evidence="10 11">
    <name type="scientific">Lactobacillus corticis</name>
    <dbReference type="NCBI Taxonomy" id="2201249"/>
    <lineage>
        <taxon>Bacteria</taxon>
        <taxon>Bacillati</taxon>
        <taxon>Bacillota</taxon>
        <taxon>Bacilli</taxon>
        <taxon>Lactobacillales</taxon>
        <taxon>Lactobacillaceae</taxon>
        <taxon>Lactobacillus</taxon>
    </lineage>
</organism>
<feature type="transmembrane region" description="Helical" evidence="9">
    <location>
        <begin position="152"/>
        <end position="171"/>
    </location>
</feature>
<sequence length="450" mass="48223">MKKHLGLKNYLLLASLIFGMLFGAGNLIFPVHLGQLAGHNWLLAAGGFLLSGVLLPLCAIIAIAITGSNGIYELALPTGSKFALIFLILAHATLGPLFATPRTATVSYTIGIANYLPKSSQGTGLLVYSAIFFILVYFFSQSDGKITTIIGKVLNPIFLFMLFVIFFLAALNPMGTSSTISAMAGYGKQAFTNGFLQGYNTMDGLASLAFGITVITAIRALGINKRKDVSLTAAKSGAIGILGIGLIYLALVYLGAVSRHQFALADNGGITLAQIAHYYLGSAGDALLAALTAITCLTTAMGLIVAFAQDLHQRFPCISYQQFLLGNCVLSFLVANVGLDEIISWSTPVLMFLYPLAIMLIILGITSPLFQNDPLVYRITLALTLLPAIFDMVNNLPAILRSQAWAQEMIKFASQYLPFFDLGFGWLSLGLGGFIAALLIHMWKNKQPAR</sequence>
<evidence type="ECO:0000256" key="3">
    <source>
        <dbReference type="ARBA" id="ARBA00022448"/>
    </source>
</evidence>
<evidence type="ECO:0000313" key="10">
    <source>
        <dbReference type="EMBL" id="GFZ26318.1"/>
    </source>
</evidence>
<keyword evidence="4" id="KW-1003">Cell membrane</keyword>
<evidence type="ECO:0000256" key="6">
    <source>
        <dbReference type="ARBA" id="ARBA00022970"/>
    </source>
</evidence>
<comment type="similarity">
    <text evidence="2 9">Belongs to the branched chain amino acid transporter family.</text>
</comment>
<feature type="transmembrane region" description="Helical" evidence="9">
    <location>
        <begin position="79"/>
        <end position="99"/>
    </location>
</feature>
<dbReference type="GO" id="GO:0015188">
    <property type="term" value="F:L-isoleucine transmembrane transporter activity"/>
    <property type="evidence" value="ECO:0007669"/>
    <property type="project" value="TreeGrafter"/>
</dbReference>
<feature type="transmembrane region" description="Helical" evidence="9">
    <location>
        <begin position="41"/>
        <end position="67"/>
    </location>
</feature>
<feature type="transmembrane region" description="Helical" evidence="9">
    <location>
        <begin position="416"/>
        <end position="440"/>
    </location>
</feature>
<dbReference type="InterPro" id="IPR004685">
    <property type="entry name" value="Brnchd-chn_aa_trnsp_Livcs"/>
</dbReference>
<gene>
    <name evidence="10" type="primary">brnQ_1</name>
    <name evidence="10" type="ORF">LCB40_01980</name>
</gene>
<feature type="transmembrane region" description="Helical" evidence="9">
    <location>
        <begin position="375"/>
        <end position="396"/>
    </location>
</feature>
<feature type="transmembrane region" description="Helical" evidence="9">
    <location>
        <begin position="205"/>
        <end position="224"/>
    </location>
</feature>
<accession>A0A916QHF9</accession>
<dbReference type="GO" id="GO:0015820">
    <property type="term" value="P:L-leucine transport"/>
    <property type="evidence" value="ECO:0007669"/>
    <property type="project" value="TreeGrafter"/>
</dbReference>
<feature type="transmembrane region" description="Helical" evidence="9">
    <location>
        <begin position="286"/>
        <end position="308"/>
    </location>
</feature>
<keyword evidence="6 9" id="KW-0029">Amino-acid transport</keyword>
<dbReference type="GO" id="GO:0015818">
    <property type="term" value="P:isoleucine transport"/>
    <property type="evidence" value="ECO:0007669"/>
    <property type="project" value="TreeGrafter"/>
</dbReference>
<dbReference type="GO" id="GO:0005304">
    <property type="term" value="F:L-valine transmembrane transporter activity"/>
    <property type="evidence" value="ECO:0007669"/>
    <property type="project" value="TreeGrafter"/>
</dbReference>
<dbReference type="EMBL" id="BMAY01000001">
    <property type="protein sequence ID" value="GFZ26318.1"/>
    <property type="molecule type" value="Genomic_DNA"/>
</dbReference>
<dbReference type="Proteomes" id="UP000677218">
    <property type="component" value="Unassembled WGS sequence"/>
</dbReference>
<dbReference type="PANTHER" id="PTHR30588">
    <property type="entry name" value="BRANCHED-CHAIN AMINO ACID TRANSPORT SYSTEM 2 CARRIER PROTEIN"/>
    <property type="match status" value="1"/>
</dbReference>
<keyword evidence="8 9" id="KW-0472">Membrane</keyword>
<dbReference type="Pfam" id="PF05525">
    <property type="entry name" value="Branch_AA_trans"/>
    <property type="match status" value="1"/>
</dbReference>
<name>A0A916QHF9_9LACO</name>
<dbReference type="GO" id="GO:0015190">
    <property type="term" value="F:L-leucine transmembrane transporter activity"/>
    <property type="evidence" value="ECO:0007669"/>
    <property type="project" value="TreeGrafter"/>
</dbReference>
<dbReference type="PANTHER" id="PTHR30588:SF0">
    <property type="entry name" value="BRANCHED-CHAIN AMINO ACID PERMEASE BRNQ"/>
    <property type="match status" value="1"/>
</dbReference>
<reference evidence="10" key="1">
    <citation type="submission" date="2020-08" db="EMBL/GenBank/DDBJ databases">
        <title>Taxonomic study for Lactobacillus species isolated from hardwood bark.</title>
        <authorList>
            <person name="Tohno M."/>
            <person name="Tanizawa Y."/>
        </authorList>
    </citation>
    <scope>NUCLEOTIDE SEQUENCE</scope>
    <source>
        <strain evidence="10">B40</strain>
    </source>
</reference>
<evidence type="ECO:0000256" key="1">
    <source>
        <dbReference type="ARBA" id="ARBA00004651"/>
    </source>
</evidence>
<dbReference type="NCBIfam" id="TIGR00796">
    <property type="entry name" value="livcs"/>
    <property type="match status" value="1"/>
</dbReference>
<feature type="transmembrane region" description="Helical" evidence="9">
    <location>
        <begin position="320"/>
        <end position="339"/>
    </location>
</feature>
<dbReference type="GO" id="GO:0005886">
    <property type="term" value="C:plasma membrane"/>
    <property type="evidence" value="ECO:0007669"/>
    <property type="project" value="UniProtKB-SubCell"/>
</dbReference>
<evidence type="ECO:0000256" key="7">
    <source>
        <dbReference type="ARBA" id="ARBA00022989"/>
    </source>
</evidence>
<dbReference type="AlphaFoldDB" id="A0A916QHF9"/>
<evidence type="ECO:0000256" key="2">
    <source>
        <dbReference type="ARBA" id="ARBA00008540"/>
    </source>
</evidence>
<feature type="transmembrane region" description="Helical" evidence="9">
    <location>
        <begin position="119"/>
        <end position="140"/>
    </location>
</feature>
<keyword evidence="11" id="KW-1185">Reference proteome</keyword>
<feature type="transmembrane region" description="Helical" evidence="9">
    <location>
        <begin position="9"/>
        <end position="29"/>
    </location>
</feature>
<dbReference type="RefSeq" id="WP_212780024.1">
    <property type="nucleotide sequence ID" value="NZ_BMAY01000001.1"/>
</dbReference>